<dbReference type="EMBL" id="CM001883">
    <property type="protein sequence ID" value="EOY09818.1"/>
    <property type="molecule type" value="Genomic_DNA"/>
</dbReference>
<evidence type="ECO:0000313" key="4">
    <source>
        <dbReference type="Proteomes" id="UP000026915"/>
    </source>
</evidence>
<dbReference type="STRING" id="3641.A0A061EYT3"/>
<evidence type="ECO:0000256" key="1">
    <source>
        <dbReference type="SAM" id="Phobius"/>
    </source>
</evidence>
<dbReference type="HOGENOM" id="CLU_1498888_0_0_1"/>
<dbReference type="eggNOG" id="KOG2987">
    <property type="taxonomic scope" value="Eukaryota"/>
</dbReference>
<keyword evidence="1" id="KW-0812">Transmembrane</keyword>
<proteinExistence type="predicted"/>
<protein>
    <recommendedName>
        <fullName evidence="2">Sphingolipid delta4-desaturase N-terminal domain-containing protein</fullName>
    </recommendedName>
</protein>
<sequence length="180" mass="21656">MNPKTKKNKHLVWRKHRMRRRRETDKWFVKKEMRRGERREEEKEEVVMANNFFWSYTNKPHALRRRQILFQYHQIKELFGLNPLAFLKISVVVLLQLWTAMDNFGRLDWILINFEYILLGMDAVDDLGYGTSGTYSIKSTRYVSPLLWFPSSMCIGRVIRLLTLLQAMELIDHRTSWFGG</sequence>
<keyword evidence="1" id="KW-1133">Transmembrane helix</keyword>
<dbReference type="PANTHER" id="PTHR12879:SF8">
    <property type="entry name" value="SPHINGOLIPID DELTA(4)-DESATURASE DES1"/>
    <property type="match status" value="1"/>
</dbReference>
<feature type="transmembrane region" description="Helical" evidence="1">
    <location>
        <begin position="78"/>
        <end position="98"/>
    </location>
</feature>
<name>A0A061EYT3_THECC</name>
<dbReference type="PANTHER" id="PTHR12879">
    <property type="entry name" value="SPHINGOLIPID DELTA 4 DESATURASE/C-4 HYDROXYLASE PROTEIN DES2"/>
    <property type="match status" value="1"/>
</dbReference>
<dbReference type="Pfam" id="PF08557">
    <property type="entry name" value="Lipid_DES"/>
    <property type="match status" value="1"/>
</dbReference>
<gene>
    <name evidence="3" type="ORF">TCM_025192</name>
</gene>
<keyword evidence="1" id="KW-0472">Membrane</keyword>
<dbReference type="InParanoid" id="A0A061EYT3"/>
<dbReference type="InterPro" id="IPR013866">
    <property type="entry name" value="Sphingolipid_d4-desaturase_N"/>
</dbReference>
<dbReference type="Proteomes" id="UP000026915">
    <property type="component" value="Chromosome 5"/>
</dbReference>
<keyword evidence="4" id="KW-1185">Reference proteome</keyword>
<evidence type="ECO:0000313" key="3">
    <source>
        <dbReference type="EMBL" id="EOY09818.1"/>
    </source>
</evidence>
<dbReference type="SMART" id="SM01269">
    <property type="entry name" value="Lipid_DES"/>
    <property type="match status" value="1"/>
</dbReference>
<feature type="domain" description="Sphingolipid delta4-desaturase N-terminal" evidence="2">
    <location>
        <begin position="47"/>
        <end position="85"/>
    </location>
</feature>
<reference evidence="3 4" key="1">
    <citation type="journal article" date="2013" name="Genome Biol.">
        <title>The genome sequence of the most widely cultivated cacao type and its use to identify candidate genes regulating pod color.</title>
        <authorList>
            <person name="Motamayor J.C."/>
            <person name="Mockaitis K."/>
            <person name="Schmutz J."/>
            <person name="Haiminen N."/>
            <person name="Iii D.L."/>
            <person name="Cornejo O."/>
            <person name="Findley S.D."/>
            <person name="Zheng P."/>
            <person name="Utro F."/>
            <person name="Royaert S."/>
            <person name="Saski C."/>
            <person name="Jenkins J."/>
            <person name="Podicheti R."/>
            <person name="Zhao M."/>
            <person name="Scheffler B.E."/>
            <person name="Stack J.C."/>
            <person name="Feltus F.A."/>
            <person name="Mustiga G.M."/>
            <person name="Amores F."/>
            <person name="Phillips W."/>
            <person name="Marelli J.P."/>
            <person name="May G.D."/>
            <person name="Shapiro H."/>
            <person name="Ma J."/>
            <person name="Bustamante C.D."/>
            <person name="Schnell R.J."/>
            <person name="Main D."/>
            <person name="Gilbert D."/>
            <person name="Parida L."/>
            <person name="Kuhn D.N."/>
        </authorList>
    </citation>
    <scope>NUCLEOTIDE SEQUENCE [LARGE SCALE GENOMIC DNA]</scope>
    <source>
        <strain evidence="4">cv. Matina 1-6</strain>
    </source>
</reference>
<accession>A0A061EYT3</accession>
<dbReference type="Gramene" id="EOY09818">
    <property type="protein sequence ID" value="EOY09818"/>
    <property type="gene ID" value="TCM_025192"/>
</dbReference>
<dbReference type="AlphaFoldDB" id="A0A061EYT3"/>
<evidence type="ECO:0000259" key="2">
    <source>
        <dbReference type="SMART" id="SM01269"/>
    </source>
</evidence>
<organism evidence="3 4">
    <name type="scientific">Theobroma cacao</name>
    <name type="common">Cacao</name>
    <name type="synonym">Cocoa</name>
    <dbReference type="NCBI Taxonomy" id="3641"/>
    <lineage>
        <taxon>Eukaryota</taxon>
        <taxon>Viridiplantae</taxon>
        <taxon>Streptophyta</taxon>
        <taxon>Embryophyta</taxon>
        <taxon>Tracheophyta</taxon>
        <taxon>Spermatophyta</taxon>
        <taxon>Magnoliopsida</taxon>
        <taxon>eudicotyledons</taxon>
        <taxon>Gunneridae</taxon>
        <taxon>Pentapetalae</taxon>
        <taxon>rosids</taxon>
        <taxon>malvids</taxon>
        <taxon>Malvales</taxon>
        <taxon>Malvaceae</taxon>
        <taxon>Byttnerioideae</taxon>
        <taxon>Theobroma</taxon>
    </lineage>
</organism>